<dbReference type="InterPro" id="IPR005135">
    <property type="entry name" value="Endo/exonuclease/phosphatase"/>
</dbReference>
<dbReference type="Proteomes" id="UP000014254">
    <property type="component" value="Unassembled WGS sequence"/>
</dbReference>
<evidence type="ECO:0000313" key="3">
    <source>
        <dbReference type="Proteomes" id="UP000014254"/>
    </source>
</evidence>
<dbReference type="Gene3D" id="3.60.10.10">
    <property type="entry name" value="Endonuclease/exonuclease/phosphatase"/>
    <property type="match status" value="1"/>
</dbReference>
<dbReference type="SUPFAM" id="SSF56219">
    <property type="entry name" value="DNase I-like"/>
    <property type="match status" value="1"/>
</dbReference>
<dbReference type="Pfam" id="PF03372">
    <property type="entry name" value="Exo_endo_phos"/>
    <property type="match status" value="1"/>
</dbReference>
<dbReference type="InterPro" id="IPR036691">
    <property type="entry name" value="Endo/exonu/phosph_ase_sf"/>
</dbReference>
<evidence type="ECO:0000259" key="1">
    <source>
        <dbReference type="Pfam" id="PF03372"/>
    </source>
</evidence>
<proteinExistence type="predicted"/>
<feature type="domain" description="Endonuclease/exonuclease/phosphatase" evidence="1">
    <location>
        <begin position="62"/>
        <end position="234"/>
    </location>
</feature>
<dbReference type="OrthoDB" id="2288491at2759"/>
<evidence type="ECO:0000313" key="2">
    <source>
        <dbReference type="EMBL" id="EPB90723.1"/>
    </source>
</evidence>
<dbReference type="AlphaFoldDB" id="S2K5Q6"/>
<name>S2K5Q6_MUCC1</name>
<keyword evidence="3" id="KW-1185">Reference proteome</keyword>
<accession>S2K5Q6</accession>
<protein>
    <recommendedName>
        <fullName evidence="1">Endonuclease/exonuclease/phosphatase domain-containing protein</fullName>
    </recommendedName>
</protein>
<sequence>MSESPSVLLNHRSASPLNVFIRPASSQDTNSKQINLIIRSLSCRSLSKPSNIPAIQSFCRSLLRQAYDNSPDILCLQETYASSPDVREHLNMQLQASDSIWTAHCGLVVSLNNPNNLIQPIFISDDAIMSNSAHSPDYLSTVPDAATSMVLGDFNYNFCRYRPPVPSIEPCIQSQWLFHSMMLHYYRRECTHGLCKDPMILTFRRNTTFSTIDYFFVNPQLIQFRTDQFVHFVYSEWTDHALLSLQLTFADDPNLGRVFGVPIQP</sequence>
<organism evidence="2 3">
    <name type="scientific">Mucor circinelloides f. circinelloides (strain 1006PhL)</name>
    <name type="common">Mucormycosis agent</name>
    <name type="synonym">Calyptromyces circinelloides</name>
    <dbReference type="NCBI Taxonomy" id="1220926"/>
    <lineage>
        <taxon>Eukaryota</taxon>
        <taxon>Fungi</taxon>
        <taxon>Fungi incertae sedis</taxon>
        <taxon>Mucoromycota</taxon>
        <taxon>Mucoromycotina</taxon>
        <taxon>Mucoromycetes</taxon>
        <taxon>Mucorales</taxon>
        <taxon>Mucorineae</taxon>
        <taxon>Mucoraceae</taxon>
        <taxon>Mucor</taxon>
    </lineage>
</organism>
<reference evidence="3" key="1">
    <citation type="submission" date="2013-05" db="EMBL/GenBank/DDBJ databases">
        <title>The Genome sequence of Mucor circinelloides f. circinelloides 1006PhL.</title>
        <authorList>
            <consortium name="The Broad Institute Genomics Platform"/>
            <person name="Cuomo C."/>
            <person name="Earl A."/>
            <person name="Findley K."/>
            <person name="Lee S.C."/>
            <person name="Walker B."/>
            <person name="Young S."/>
            <person name="Zeng Q."/>
            <person name="Gargeya S."/>
            <person name="Fitzgerald M."/>
            <person name="Haas B."/>
            <person name="Abouelleil A."/>
            <person name="Allen A.W."/>
            <person name="Alvarado L."/>
            <person name="Arachchi H.M."/>
            <person name="Berlin A.M."/>
            <person name="Chapman S.B."/>
            <person name="Gainer-Dewar J."/>
            <person name="Goldberg J."/>
            <person name="Griggs A."/>
            <person name="Gujja S."/>
            <person name="Hansen M."/>
            <person name="Howarth C."/>
            <person name="Imamovic A."/>
            <person name="Ireland A."/>
            <person name="Larimer J."/>
            <person name="McCowan C."/>
            <person name="Murphy C."/>
            <person name="Pearson M."/>
            <person name="Poon T.W."/>
            <person name="Priest M."/>
            <person name="Roberts A."/>
            <person name="Saif S."/>
            <person name="Shea T."/>
            <person name="Sisk P."/>
            <person name="Sykes S."/>
            <person name="Wortman J."/>
            <person name="Nusbaum C."/>
            <person name="Birren B."/>
        </authorList>
    </citation>
    <scope>NUCLEOTIDE SEQUENCE [LARGE SCALE GENOMIC DNA]</scope>
    <source>
        <strain evidence="3">1006PhL</strain>
    </source>
</reference>
<gene>
    <name evidence="2" type="ORF">HMPREF1544_02468</name>
</gene>
<dbReference type="EMBL" id="KE123917">
    <property type="protein sequence ID" value="EPB90723.1"/>
    <property type="molecule type" value="Genomic_DNA"/>
</dbReference>
<dbReference type="GO" id="GO:0003824">
    <property type="term" value="F:catalytic activity"/>
    <property type="evidence" value="ECO:0007669"/>
    <property type="project" value="InterPro"/>
</dbReference>
<dbReference type="VEuPathDB" id="FungiDB:HMPREF1544_02468"/>
<dbReference type="InParanoid" id="S2K5Q6"/>